<gene>
    <name evidence="2" type="ORF">C2G38_2164140</name>
</gene>
<evidence type="ECO:0000313" key="2">
    <source>
        <dbReference type="EMBL" id="RIB26125.1"/>
    </source>
</evidence>
<feature type="compositionally biased region" description="Basic and acidic residues" evidence="1">
    <location>
        <begin position="131"/>
        <end position="140"/>
    </location>
</feature>
<feature type="compositionally biased region" description="Acidic residues" evidence="1">
    <location>
        <begin position="141"/>
        <end position="151"/>
    </location>
</feature>
<evidence type="ECO:0000313" key="3">
    <source>
        <dbReference type="Proteomes" id="UP000266673"/>
    </source>
</evidence>
<sequence>MRLQKKNNAKKTIEVPNSLEEENVEAKNDKEQKKGDEKEKNKVSRPLDNYEHLTIFKAIWMLHFDKITKAKFIEFCLNQTDDQYTTSMYCKTQVNSEIIILIFDSRSSGVHSEQKRPLEEIDQFSVTVKSGGKDMDKEDNSESEEKETDLDNESKDDKYKEENLLA</sequence>
<dbReference type="EMBL" id="QKWP01000147">
    <property type="protein sequence ID" value="RIB26125.1"/>
    <property type="molecule type" value="Genomic_DNA"/>
</dbReference>
<protein>
    <submittedName>
        <fullName evidence="2">Uncharacterized protein</fullName>
    </submittedName>
</protein>
<dbReference type="AlphaFoldDB" id="A0A397VU68"/>
<proteinExistence type="predicted"/>
<feature type="compositionally biased region" description="Basic and acidic residues" evidence="1">
    <location>
        <begin position="24"/>
        <end position="42"/>
    </location>
</feature>
<dbReference type="Proteomes" id="UP000266673">
    <property type="component" value="Unassembled WGS sequence"/>
</dbReference>
<name>A0A397VU68_9GLOM</name>
<reference evidence="2 3" key="1">
    <citation type="submission" date="2018-06" db="EMBL/GenBank/DDBJ databases">
        <title>Comparative genomics reveals the genomic features of Rhizophagus irregularis, R. cerebriforme, R. diaphanum and Gigaspora rosea, and their symbiotic lifestyle signature.</title>
        <authorList>
            <person name="Morin E."/>
            <person name="San Clemente H."/>
            <person name="Chen E.C.H."/>
            <person name="De La Providencia I."/>
            <person name="Hainaut M."/>
            <person name="Kuo A."/>
            <person name="Kohler A."/>
            <person name="Murat C."/>
            <person name="Tang N."/>
            <person name="Roy S."/>
            <person name="Loubradou J."/>
            <person name="Henrissat B."/>
            <person name="Grigoriev I.V."/>
            <person name="Corradi N."/>
            <person name="Roux C."/>
            <person name="Martin F.M."/>
        </authorList>
    </citation>
    <scope>NUCLEOTIDE SEQUENCE [LARGE SCALE GENOMIC DNA]</scope>
    <source>
        <strain evidence="2 3">DAOM 194757</strain>
    </source>
</reference>
<organism evidence="2 3">
    <name type="scientific">Gigaspora rosea</name>
    <dbReference type="NCBI Taxonomy" id="44941"/>
    <lineage>
        <taxon>Eukaryota</taxon>
        <taxon>Fungi</taxon>
        <taxon>Fungi incertae sedis</taxon>
        <taxon>Mucoromycota</taxon>
        <taxon>Glomeromycotina</taxon>
        <taxon>Glomeromycetes</taxon>
        <taxon>Diversisporales</taxon>
        <taxon>Gigasporaceae</taxon>
        <taxon>Gigaspora</taxon>
    </lineage>
</organism>
<accession>A0A397VU68</accession>
<evidence type="ECO:0000256" key="1">
    <source>
        <dbReference type="SAM" id="MobiDB-lite"/>
    </source>
</evidence>
<keyword evidence="3" id="KW-1185">Reference proteome</keyword>
<feature type="compositionally biased region" description="Basic and acidic residues" evidence="1">
    <location>
        <begin position="152"/>
        <end position="166"/>
    </location>
</feature>
<feature type="region of interest" description="Disordered" evidence="1">
    <location>
        <begin position="1"/>
        <end position="43"/>
    </location>
</feature>
<comment type="caution">
    <text evidence="2">The sequence shown here is derived from an EMBL/GenBank/DDBJ whole genome shotgun (WGS) entry which is preliminary data.</text>
</comment>
<feature type="region of interest" description="Disordered" evidence="1">
    <location>
        <begin position="112"/>
        <end position="166"/>
    </location>
</feature>